<dbReference type="AlphaFoldDB" id="A0A179HZG7"/>
<name>A0A179HZG7_PURLI</name>
<accession>A0A179HZG7</accession>
<proteinExistence type="predicted"/>
<reference evidence="1 2" key="1">
    <citation type="submission" date="2016-02" db="EMBL/GenBank/DDBJ databases">
        <title>Biosynthesis of antibiotic leucinostatins and their inhibition on Phytophthora in bio-control Purpureocillium lilacinum.</title>
        <authorList>
            <person name="Wang G."/>
            <person name="Liu Z."/>
            <person name="Lin R."/>
            <person name="Li E."/>
            <person name="Mao Z."/>
            <person name="Ling J."/>
            <person name="Yin W."/>
            <person name="Xie B."/>
        </authorList>
    </citation>
    <scope>NUCLEOTIDE SEQUENCE [LARGE SCALE GENOMIC DNA]</scope>
    <source>
        <strain evidence="1">PLFJ-1</strain>
    </source>
</reference>
<dbReference type="Proteomes" id="UP000078340">
    <property type="component" value="Unassembled WGS sequence"/>
</dbReference>
<protein>
    <submittedName>
        <fullName evidence="1">Uncharacterized protein</fullName>
    </submittedName>
</protein>
<evidence type="ECO:0000313" key="1">
    <source>
        <dbReference type="EMBL" id="OAQ94941.1"/>
    </source>
</evidence>
<dbReference type="EMBL" id="LSBI01000001">
    <property type="protein sequence ID" value="OAQ94941.1"/>
    <property type="molecule type" value="Genomic_DNA"/>
</dbReference>
<evidence type="ECO:0000313" key="2">
    <source>
        <dbReference type="Proteomes" id="UP000078340"/>
    </source>
</evidence>
<sequence>MDRLAALSRAFSCVVHNTSYSYAQCRFASCTPRGRGRREDCPVPCATIGPTHALIHRTRESHIRLPDRVVTRADTPPSLFSSLQCEPRRRNVQQVPM</sequence>
<gene>
    <name evidence="1" type="ORF">VFPFJ_01050</name>
</gene>
<organism evidence="1 2">
    <name type="scientific">Purpureocillium lilacinum</name>
    <name type="common">Paecilomyces lilacinus</name>
    <dbReference type="NCBI Taxonomy" id="33203"/>
    <lineage>
        <taxon>Eukaryota</taxon>
        <taxon>Fungi</taxon>
        <taxon>Dikarya</taxon>
        <taxon>Ascomycota</taxon>
        <taxon>Pezizomycotina</taxon>
        <taxon>Sordariomycetes</taxon>
        <taxon>Hypocreomycetidae</taxon>
        <taxon>Hypocreales</taxon>
        <taxon>Ophiocordycipitaceae</taxon>
        <taxon>Purpureocillium</taxon>
    </lineage>
</organism>
<comment type="caution">
    <text evidence="1">The sequence shown here is derived from an EMBL/GenBank/DDBJ whole genome shotgun (WGS) entry which is preliminary data.</text>
</comment>